<dbReference type="PANTHER" id="PTHR11786">
    <property type="entry name" value="N-HYDROXYARYLAMINE O-ACETYLTRANSFERASE"/>
    <property type="match status" value="1"/>
</dbReference>
<dbReference type="SUPFAM" id="SSF54001">
    <property type="entry name" value="Cysteine proteinases"/>
    <property type="match status" value="1"/>
</dbReference>
<comment type="caution">
    <text evidence="3">The sequence shown here is derived from an EMBL/GenBank/DDBJ whole genome shotgun (WGS) entry which is preliminary data.</text>
</comment>
<reference evidence="3 4" key="1">
    <citation type="journal article" date="2014" name="PLoS Genet.">
        <title>Phylogenetically driven sequencing of extremely halophilic archaea reveals strategies for static and dynamic osmo-response.</title>
        <authorList>
            <person name="Becker E.A."/>
            <person name="Seitzer P.M."/>
            <person name="Tritt A."/>
            <person name="Larsen D."/>
            <person name="Krusor M."/>
            <person name="Yao A.I."/>
            <person name="Wu D."/>
            <person name="Madern D."/>
            <person name="Eisen J.A."/>
            <person name="Darling A.E."/>
            <person name="Facciotti M.T."/>
        </authorList>
    </citation>
    <scope>NUCLEOTIDE SEQUENCE [LARGE SCALE GENOMIC DNA]</scope>
    <source>
        <strain evidence="3 4">JCM 14624</strain>
    </source>
</reference>
<name>M0BJN4_9EURY</name>
<dbReference type="InterPro" id="IPR038765">
    <property type="entry name" value="Papain-like_cys_pep_sf"/>
</dbReference>
<evidence type="ECO:0000256" key="2">
    <source>
        <dbReference type="SAM" id="MobiDB-lite"/>
    </source>
</evidence>
<sequence length="290" mass="31813">MSSPSVARYLDRIGLDPDRSPEHDRAGLERLQRAHVTSIPFETLAVTGDPFDRFEGAGVSVAIDDLSEKIVERGRGGFCYELNELFARLLDALGFDVTGVAARMVGGSGIPAAHRSTLVSLESSEYVVDVGMGTPTMRRPTPLPDEGGERTDSGSSDRPVTAAGPPQVDTVGVHWRAVAVDRPDATYLTQYREPGDDDWSDRYLFDTTPREPRYFGATREYLVTAPESPFTGEPVASIATDRGHVKLRPDALIRTAGRERYERTITSGEWDALLGSEFGIDVERLVNRRS</sequence>
<dbReference type="STRING" id="1227490.C479_07773"/>
<accession>M0BJN4</accession>
<dbReference type="InterPro" id="IPR001447">
    <property type="entry name" value="Arylamine_N-AcTrfase"/>
</dbReference>
<dbReference type="GO" id="GO:0016407">
    <property type="term" value="F:acetyltransferase activity"/>
    <property type="evidence" value="ECO:0007669"/>
    <property type="project" value="InterPro"/>
</dbReference>
<keyword evidence="4" id="KW-1185">Reference proteome</keyword>
<comment type="similarity">
    <text evidence="1">Belongs to the arylamine N-acetyltransferase family.</text>
</comment>
<dbReference type="Proteomes" id="UP000011560">
    <property type="component" value="Unassembled WGS sequence"/>
</dbReference>
<feature type="region of interest" description="Disordered" evidence="2">
    <location>
        <begin position="132"/>
        <end position="167"/>
    </location>
</feature>
<evidence type="ECO:0000313" key="3">
    <source>
        <dbReference type="EMBL" id="ELZ10692.1"/>
    </source>
</evidence>
<proteinExistence type="inferred from homology"/>
<protein>
    <submittedName>
        <fullName evidence="3">Arylamine n-acetyltransferase</fullName>
    </submittedName>
</protein>
<dbReference type="RefSeq" id="WP_007700408.1">
    <property type="nucleotide sequence ID" value="NZ_AOIQ01000014.1"/>
</dbReference>
<dbReference type="InterPro" id="IPR053710">
    <property type="entry name" value="Arylamine_NAT_domain_sf"/>
</dbReference>
<gene>
    <name evidence="3" type="ORF">C479_07773</name>
</gene>
<dbReference type="EMBL" id="AOIQ01000014">
    <property type="protein sequence ID" value="ELZ10692.1"/>
    <property type="molecule type" value="Genomic_DNA"/>
</dbReference>
<keyword evidence="3" id="KW-0808">Transferase</keyword>
<dbReference type="AlphaFoldDB" id="M0BJN4"/>
<dbReference type="PANTHER" id="PTHR11786:SF0">
    <property type="entry name" value="ARYLAMINE N-ACETYLTRANSFERASE 4-RELATED"/>
    <property type="match status" value="1"/>
</dbReference>
<dbReference type="OrthoDB" id="201800at2157"/>
<dbReference type="Pfam" id="PF00797">
    <property type="entry name" value="Acetyltransf_2"/>
    <property type="match status" value="1"/>
</dbReference>
<evidence type="ECO:0000256" key="1">
    <source>
        <dbReference type="ARBA" id="ARBA00006547"/>
    </source>
</evidence>
<dbReference type="Gene3D" id="3.30.2140.20">
    <property type="match status" value="1"/>
</dbReference>
<organism evidence="3 4">
    <name type="scientific">Halovivax asiaticus JCM 14624</name>
    <dbReference type="NCBI Taxonomy" id="1227490"/>
    <lineage>
        <taxon>Archaea</taxon>
        <taxon>Methanobacteriati</taxon>
        <taxon>Methanobacteriota</taxon>
        <taxon>Stenosarchaea group</taxon>
        <taxon>Halobacteria</taxon>
        <taxon>Halobacteriales</taxon>
        <taxon>Natrialbaceae</taxon>
        <taxon>Halovivax</taxon>
    </lineage>
</organism>
<evidence type="ECO:0000313" key="4">
    <source>
        <dbReference type="Proteomes" id="UP000011560"/>
    </source>
</evidence>